<keyword evidence="1" id="KW-0808">Transferase</keyword>
<dbReference type="Proteomes" id="UP000813462">
    <property type="component" value="Unassembled WGS sequence"/>
</dbReference>
<reference evidence="2" key="1">
    <citation type="journal article" date="2021" name="Front. Plant Sci.">
        <title>Chromosome-Scale Genome Assembly for Chinese Sour Jujube and Insights Into Its Genome Evolution and Domestication Signature.</title>
        <authorList>
            <person name="Shen L.-Y."/>
            <person name="Luo H."/>
            <person name="Wang X.-L."/>
            <person name="Wang X.-M."/>
            <person name="Qiu X.-J."/>
            <person name="Liu H."/>
            <person name="Zhou S.-S."/>
            <person name="Jia K.-H."/>
            <person name="Nie S."/>
            <person name="Bao Y.-T."/>
            <person name="Zhang R.-G."/>
            <person name="Yun Q.-Z."/>
            <person name="Chai Y.-H."/>
            <person name="Lu J.-Y."/>
            <person name="Li Y."/>
            <person name="Zhao S.-W."/>
            <person name="Mao J.-F."/>
            <person name="Jia S.-G."/>
            <person name="Mao Y.-M."/>
        </authorList>
    </citation>
    <scope>NUCLEOTIDE SEQUENCE</scope>
    <source>
        <strain evidence="2">AT0</strain>
        <tissue evidence="2">Leaf</tissue>
    </source>
</reference>
<protein>
    <submittedName>
        <fullName evidence="2">Uncharacterized protein</fullName>
    </submittedName>
</protein>
<evidence type="ECO:0000256" key="1">
    <source>
        <dbReference type="ARBA" id="ARBA00022679"/>
    </source>
</evidence>
<comment type="caution">
    <text evidence="2">The sequence shown here is derived from an EMBL/GenBank/DDBJ whole genome shotgun (WGS) entry which is preliminary data.</text>
</comment>
<proteinExistence type="predicted"/>
<gene>
    <name evidence="2" type="ORF">FEM48_ZijujUnG0110600</name>
</gene>
<evidence type="ECO:0000313" key="2">
    <source>
        <dbReference type="EMBL" id="KAH7510581.1"/>
    </source>
</evidence>
<dbReference type="GO" id="GO:0016740">
    <property type="term" value="F:transferase activity"/>
    <property type="evidence" value="ECO:0007669"/>
    <property type="project" value="UniProtKB-KW"/>
</dbReference>
<evidence type="ECO:0000313" key="3">
    <source>
        <dbReference type="Proteomes" id="UP000813462"/>
    </source>
</evidence>
<accession>A0A978U815</accession>
<dbReference type="PANTHER" id="PTHR31896">
    <property type="entry name" value="FAMILY REGULATORY PROTEIN, PUTATIVE (AFU_ORTHOLOGUE AFUA_3G14730)-RELATED"/>
    <property type="match status" value="1"/>
</dbReference>
<dbReference type="InterPro" id="IPR023213">
    <property type="entry name" value="CAT-like_dom_sf"/>
</dbReference>
<sequence>MLVQIPINNHQTQQPLLHNTMGSLFHQFRNHMQKGLLFAKPCESDQFMIDSLLGRLKHSHALTLTHFYPLAGPLRTIQHENENGNGNESHVSNYSFYVDCKDSPGVKFVHATSDLIIS</sequence>
<organism evidence="2 3">
    <name type="scientific">Ziziphus jujuba var. spinosa</name>
    <dbReference type="NCBI Taxonomy" id="714518"/>
    <lineage>
        <taxon>Eukaryota</taxon>
        <taxon>Viridiplantae</taxon>
        <taxon>Streptophyta</taxon>
        <taxon>Embryophyta</taxon>
        <taxon>Tracheophyta</taxon>
        <taxon>Spermatophyta</taxon>
        <taxon>Magnoliopsida</taxon>
        <taxon>eudicotyledons</taxon>
        <taxon>Gunneridae</taxon>
        <taxon>Pentapetalae</taxon>
        <taxon>rosids</taxon>
        <taxon>fabids</taxon>
        <taxon>Rosales</taxon>
        <taxon>Rhamnaceae</taxon>
        <taxon>Paliureae</taxon>
        <taxon>Ziziphus</taxon>
    </lineage>
</organism>
<dbReference type="InterPro" id="IPR051283">
    <property type="entry name" value="Sec_Metabolite_Acyltrans"/>
</dbReference>
<name>A0A978U815_ZIZJJ</name>
<dbReference type="PANTHER" id="PTHR31896:SF12">
    <property type="entry name" value="HXXXD-TYPE ACYL-TRANSFERASE FAMILY PROTEIN"/>
    <property type="match status" value="1"/>
</dbReference>
<dbReference type="EMBL" id="JAEACU010000451">
    <property type="protein sequence ID" value="KAH7510581.1"/>
    <property type="molecule type" value="Genomic_DNA"/>
</dbReference>
<dbReference type="Gene3D" id="3.30.559.10">
    <property type="entry name" value="Chloramphenicol acetyltransferase-like domain"/>
    <property type="match status" value="1"/>
</dbReference>
<dbReference type="AlphaFoldDB" id="A0A978U815"/>
<dbReference type="Pfam" id="PF02458">
    <property type="entry name" value="Transferase"/>
    <property type="match status" value="1"/>
</dbReference>